<feature type="chain" id="PRO_5004343566" description="N-acetyltransferase domain-containing protein" evidence="1">
    <location>
        <begin position="22"/>
        <end position="244"/>
    </location>
</feature>
<dbReference type="GO" id="GO:0016747">
    <property type="term" value="F:acyltransferase activity, transferring groups other than amino-acyl groups"/>
    <property type="evidence" value="ECO:0007669"/>
    <property type="project" value="InterPro"/>
</dbReference>
<reference evidence="3 4" key="2">
    <citation type="journal article" date="2013" name="PLoS Genet.">
        <title>Comparative genome structure, secondary metabolite, and effector coding capacity across Cochliobolus pathogens.</title>
        <authorList>
            <person name="Condon B.J."/>
            <person name="Leng Y."/>
            <person name="Wu D."/>
            <person name="Bushley K.E."/>
            <person name="Ohm R.A."/>
            <person name="Otillar R."/>
            <person name="Martin J."/>
            <person name="Schackwitz W."/>
            <person name="Grimwood J."/>
            <person name="MohdZainudin N."/>
            <person name="Xue C."/>
            <person name="Wang R."/>
            <person name="Manning V.A."/>
            <person name="Dhillon B."/>
            <person name="Tu Z.J."/>
            <person name="Steffenson B.J."/>
            <person name="Salamov A."/>
            <person name="Sun H."/>
            <person name="Lowry S."/>
            <person name="LaButti K."/>
            <person name="Han J."/>
            <person name="Copeland A."/>
            <person name="Lindquist E."/>
            <person name="Barry K."/>
            <person name="Schmutz J."/>
            <person name="Baker S.E."/>
            <person name="Ciuffetti L.M."/>
            <person name="Grigoriev I.V."/>
            <person name="Zhong S."/>
            <person name="Turgeon B.G."/>
        </authorList>
    </citation>
    <scope>NUCLEOTIDE SEQUENCE [LARGE SCALE GENOMIC DNA]</scope>
    <source>
        <strain evidence="4">28A</strain>
    </source>
</reference>
<dbReference type="PANTHER" id="PTHR43792:SF1">
    <property type="entry name" value="N-ACETYLTRANSFERASE DOMAIN-CONTAINING PROTEIN"/>
    <property type="match status" value="1"/>
</dbReference>
<dbReference type="PROSITE" id="PS51186">
    <property type="entry name" value="GNAT"/>
    <property type="match status" value="1"/>
</dbReference>
<dbReference type="GeneID" id="19403594"/>
<dbReference type="AlphaFoldDB" id="R0IHF8"/>
<dbReference type="Proteomes" id="UP000016935">
    <property type="component" value="Unassembled WGS sequence"/>
</dbReference>
<dbReference type="InterPro" id="IPR051531">
    <property type="entry name" value="N-acetyltransferase"/>
</dbReference>
<organism evidence="3 4">
    <name type="scientific">Exserohilum turcicum (strain 28A)</name>
    <name type="common">Northern leaf blight fungus</name>
    <name type="synonym">Setosphaeria turcica</name>
    <dbReference type="NCBI Taxonomy" id="671987"/>
    <lineage>
        <taxon>Eukaryota</taxon>
        <taxon>Fungi</taxon>
        <taxon>Dikarya</taxon>
        <taxon>Ascomycota</taxon>
        <taxon>Pezizomycotina</taxon>
        <taxon>Dothideomycetes</taxon>
        <taxon>Pleosporomycetidae</taxon>
        <taxon>Pleosporales</taxon>
        <taxon>Pleosporineae</taxon>
        <taxon>Pleosporaceae</taxon>
        <taxon>Exserohilum</taxon>
    </lineage>
</organism>
<protein>
    <recommendedName>
        <fullName evidence="2">N-acetyltransferase domain-containing protein</fullName>
    </recommendedName>
</protein>
<dbReference type="InterPro" id="IPR000182">
    <property type="entry name" value="GNAT_dom"/>
</dbReference>
<reference evidence="3 4" key="1">
    <citation type="journal article" date="2012" name="PLoS Pathog.">
        <title>Diverse lifestyles and strategies of plant pathogenesis encoded in the genomes of eighteen Dothideomycetes fungi.</title>
        <authorList>
            <person name="Ohm R.A."/>
            <person name="Feau N."/>
            <person name="Henrissat B."/>
            <person name="Schoch C.L."/>
            <person name="Horwitz B.A."/>
            <person name="Barry K.W."/>
            <person name="Condon B.J."/>
            <person name="Copeland A.C."/>
            <person name="Dhillon B."/>
            <person name="Glaser F."/>
            <person name="Hesse C.N."/>
            <person name="Kosti I."/>
            <person name="LaButti K."/>
            <person name="Lindquist E.A."/>
            <person name="Lucas S."/>
            <person name="Salamov A.A."/>
            <person name="Bradshaw R.E."/>
            <person name="Ciuffetti L."/>
            <person name="Hamelin R.C."/>
            <person name="Kema G.H.J."/>
            <person name="Lawrence C."/>
            <person name="Scott J.A."/>
            <person name="Spatafora J.W."/>
            <person name="Turgeon B.G."/>
            <person name="de Wit P.J.G.M."/>
            <person name="Zhong S."/>
            <person name="Goodwin S.B."/>
            <person name="Grigoriev I.V."/>
        </authorList>
    </citation>
    <scope>NUCLEOTIDE SEQUENCE [LARGE SCALE GENOMIC DNA]</scope>
    <source>
        <strain evidence="4">28A</strain>
    </source>
</reference>
<evidence type="ECO:0000313" key="3">
    <source>
        <dbReference type="EMBL" id="EOA84605.1"/>
    </source>
</evidence>
<dbReference type="PANTHER" id="PTHR43792">
    <property type="entry name" value="GNAT FAMILY, PUTATIVE (AFU_ORTHOLOGUE AFUA_3G00765)-RELATED-RELATED"/>
    <property type="match status" value="1"/>
</dbReference>
<keyword evidence="1" id="KW-0732">Signal</keyword>
<evidence type="ECO:0000256" key="1">
    <source>
        <dbReference type="SAM" id="SignalP"/>
    </source>
</evidence>
<evidence type="ECO:0000259" key="2">
    <source>
        <dbReference type="PROSITE" id="PS51186"/>
    </source>
</evidence>
<name>R0IHF8_EXST2</name>
<feature type="signal peptide" evidence="1">
    <location>
        <begin position="1"/>
        <end position="21"/>
    </location>
</feature>
<gene>
    <name evidence="3" type="ORF">SETTUDRAFT_31864</name>
</gene>
<evidence type="ECO:0000313" key="4">
    <source>
        <dbReference type="Proteomes" id="UP000016935"/>
    </source>
</evidence>
<sequence length="244" mass="26721">MTSNSLILFTPRLILIPTTLAITSPAHLSLYASLYVDPAFCLMGSGPSLPAESSTREETRQKILTRDIARSWETRDLGDFAVCMRSGVEVNVSSARELAGAPAGIRVVEGVSEAGFTRGFTDAEWVGYAGVREASTTCMPARTASNPVLPAWQEMVELQYGVAPLFWGKSLAREAAEAIMQWAGRERGVTRFIAETERANEKSTRVLEKSGVGKRAGIEYCKEEGEVEWEREFVSECWCGDAVL</sequence>
<keyword evidence="4" id="KW-1185">Reference proteome</keyword>
<feature type="domain" description="N-acetyltransferase" evidence="2">
    <location>
        <begin position="90"/>
        <end position="234"/>
    </location>
</feature>
<dbReference type="SUPFAM" id="SSF55729">
    <property type="entry name" value="Acyl-CoA N-acyltransferases (Nat)"/>
    <property type="match status" value="1"/>
</dbReference>
<dbReference type="Pfam" id="PF13302">
    <property type="entry name" value="Acetyltransf_3"/>
    <property type="match status" value="1"/>
</dbReference>
<dbReference type="RefSeq" id="XP_008026972.1">
    <property type="nucleotide sequence ID" value="XM_008028781.1"/>
</dbReference>
<proteinExistence type="predicted"/>
<dbReference type="Gene3D" id="3.40.630.30">
    <property type="match status" value="1"/>
</dbReference>
<dbReference type="OrthoDB" id="630895at2759"/>
<accession>R0IHF8</accession>
<dbReference type="eggNOG" id="ENOG502SNG3">
    <property type="taxonomic scope" value="Eukaryota"/>
</dbReference>
<dbReference type="EMBL" id="KB908703">
    <property type="protein sequence ID" value="EOA84605.1"/>
    <property type="molecule type" value="Genomic_DNA"/>
</dbReference>
<dbReference type="InterPro" id="IPR016181">
    <property type="entry name" value="Acyl_CoA_acyltransferase"/>
</dbReference>
<dbReference type="HOGENOM" id="CLU_1156743_0_0_1"/>